<dbReference type="Gene3D" id="3.40.50.1820">
    <property type="entry name" value="alpha/beta hydrolase"/>
    <property type="match status" value="1"/>
</dbReference>
<accession>A0A0J0XHD2</accession>
<gene>
    <name evidence="2" type="ORF">CC85DRAFT_329937</name>
</gene>
<dbReference type="AlphaFoldDB" id="A0A0J0XHD2"/>
<evidence type="ECO:0000313" key="3">
    <source>
        <dbReference type="Proteomes" id="UP000053611"/>
    </source>
</evidence>
<dbReference type="Proteomes" id="UP000053611">
    <property type="component" value="Unassembled WGS sequence"/>
</dbReference>
<protein>
    <submittedName>
        <fullName evidence="2">Alpha/beta-hydrolase</fullName>
    </submittedName>
</protein>
<dbReference type="SUPFAM" id="SSF50370">
    <property type="entry name" value="Ricin B-like lectins"/>
    <property type="match status" value="1"/>
</dbReference>
<sequence length="731" mass="78101">MTSTALATPVSTAARTSLSVSLPAWANNTPSAGPVSVSIEHDGSNITITGRREAGLDVFLGIPYAEPPTGPLRFARPQAKRYNSSVLATAAGPACMQPTEGVSLSTSEDCLTLNIMAPAGVRSRLPVIVWIHGGGFVRGSGAEALSPSFVSYGARTARPFIFVTLNYRLGAFGFAHDNAGLRDQKLALQWVRAHIHALGGDPAKVVAWGHSAGAASIGLLMLSRQKLFRGAILQSGAPGLVPVRPRHMVRRTVRRLARLAGCKRDEIACLRNLTADGVLDAAARLKALPEYARLAEWAPARDEIVPASPLAALRRVKIPFICGTTRDEGTFMLRSAMIAASGSSHASADHASMNGANASLLSAAEYLAAAWALPRDVISEVLAAYPDDPALGAPFGTGNETFGLPTQYKQVAAIITDGQWTSRRRALLGANRKAWGYVFAAGPPASASHPAYLGASHTDDMPYLFGGVNATVYGPEDLDLAQKMLNYWTNFAYHLDPNGADKRGEGNAALSTFWETYDEGRIMNLSAGGTWMEPDDARWDQVQVFRRPAVAKAIFNMLLTFSLLAALASLAAAAPLDLETRQSPPAYRYIHPIDAPELCITAVADETGAYEGTQLTVRRCVASADQRFRVNWPNTKVTFLAEPTLCIDSSGTPGKPGKKPKLKDGRAARLLPCPNVGNITAPTNGYWDRSDYVHLRLWGTDVCLDGTDGLVHQSECGGEDQEWAFDVVGTA</sequence>
<dbReference type="OrthoDB" id="408631at2759"/>
<dbReference type="PROSITE" id="PS50231">
    <property type="entry name" value="RICIN_B_LECTIN"/>
    <property type="match status" value="1"/>
</dbReference>
<dbReference type="GO" id="GO:0016787">
    <property type="term" value="F:hydrolase activity"/>
    <property type="evidence" value="ECO:0007669"/>
    <property type="project" value="UniProtKB-KW"/>
</dbReference>
<proteinExistence type="predicted"/>
<dbReference type="Pfam" id="PF00135">
    <property type="entry name" value="COesterase"/>
    <property type="match status" value="1"/>
</dbReference>
<keyword evidence="3" id="KW-1185">Reference proteome</keyword>
<keyword evidence="2" id="KW-0378">Hydrolase</keyword>
<dbReference type="PANTHER" id="PTHR11559">
    <property type="entry name" value="CARBOXYLESTERASE"/>
    <property type="match status" value="1"/>
</dbReference>
<dbReference type="STRING" id="879819.A0A0J0XHD2"/>
<dbReference type="ESTHER" id="9tree-a0a0j0xhd2">
    <property type="family name" value="Fungal_carboxylesterase_lipase"/>
</dbReference>
<reference evidence="2 3" key="1">
    <citation type="submission" date="2015-03" db="EMBL/GenBank/DDBJ databases">
        <title>Genomics and transcriptomics of the oil-accumulating basidiomycete yeast T. oleaginosus allow insights into substrate utilization and the diverse evolutionary trajectories of mating systems in fungi.</title>
        <authorList>
            <consortium name="DOE Joint Genome Institute"/>
            <person name="Kourist R."/>
            <person name="Kracht O."/>
            <person name="Bracharz F."/>
            <person name="Lipzen A."/>
            <person name="Nolan M."/>
            <person name="Ohm R."/>
            <person name="Grigoriev I."/>
            <person name="Sun S."/>
            <person name="Heitman J."/>
            <person name="Bruck T."/>
            <person name="Nowrousian M."/>
        </authorList>
    </citation>
    <scope>NUCLEOTIDE SEQUENCE [LARGE SCALE GENOMIC DNA]</scope>
    <source>
        <strain evidence="2 3">IBC0246</strain>
    </source>
</reference>
<dbReference type="EMBL" id="KQ087235">
    <property type="protein sequence ID" value="KLT40412.1"/>
    <property type="molecule type" value="Genomic_DNA"/>
</dbReference>
<feature type="domain" description="Carboxylesterase type B" evidence="1">
    <location>
        <begin position="48"/>
        <end position="523"/>
    </location>
</feature>
<evidence type="ECO:0000313" key="2">
    <source>
        <dbReference type="EMBL" id="KLT40412.1"/>
    </source>
</evidence>
<dbReference type="InterPro" id="IPR002018">
    <property type="entry name" value="CarbesteraseB"/>
</dbReference>
<organism evidence="2 3">
    <name type="scientific">Cutaneotrichosporon oleaginosum</name>
    <dbReference type="NCBI Taxonomy" id="879819"/>
    <lineage>
        <taxon>Eukaryota</taxon>
        <taxon>Fungi</taxon>
        <taxon>Dikarya</taxon>
        <taxon>Basidiomycota</taxon>
        <taxon>Agaricomycotina</taxon>
        <taxon>Tremellomycetes</taxon>
        <taxon>Trichosporonales</taxon>
        <taxon>Trichosporonaceae</taxon>
        <taxon>Cutaneotrichosporon</taxon>
    </lineage>
</organism>
<dbReference type="InterPro" id="IPR035992">
    <property type="entry name" value="Ricin_B-like_lectins"/>
</dbReference>
<dbReference type="InterPro" id="IPR050309">
    <property type="entry name" value="Type-B_Carboxylest/Lipase"/>
</dbReference>
<name>A0A0J0XHD2_9TREE</name>
<dbReference type="GeneID" id="28987484"/>
<dbReference type="SUPFAM" id="SSF53474">
    <property type="entry name" value="alpha/beta-Hydrolases"/>
    <property type="match status" value="1"/>
</dbReference>
<evidence type="ECO:0000259" key="1">
    <source>
        <dbReference type="Pfam" id="PF00135"/>
    </source>
</evidence>
<dbReference type="InterPro" id="IPR029058">
    <property type="entry name" value="AB_hydrolase_fold"/>
</dbReference>
<dbReference type="RefSeq" id="XP_018276903.1">
    <property type="nucleotide sequence ID" value="XM_018426881.1"/>
</dbReference>
<dbReference type="Gene3D" id="2.80.10.50">
    <property type="match status" value="1"/>
</dbReference>